<dbReference type="OrthoDB" id="9799585at2"/>
<feature type="transmembrane region" description="Helical" evidence="5">
    <location>
        <begin position="6"/>
        <end position="21"/>
    </location>
</feature>
<keyword evidence="7" id="KW-1185">Reference proteome</keyword>
<comment type="subcellular location">
    <subcellularLocation>
        <location evidence="1">Membrane</location>
        <topology evidence="1">Multi-pass membrane protein</topology>
    </subcellularLocation>
</comment>
<evidence type="ECO:0000313" key="7">
    <source>
        <dbReference type="Proteomes" id="UP000294830"/>
    </source>
</evidence>
<organism evidence="6 7">
    <name type="scientific">Acetobacteroides hydrogenigenes</name>
    <dbReference type="NCBI Taxonomy" id="979970"/>
    <lineage>
        <taxon>Bacteria</taxon>
        <taxon>Pseudomonadati</taxon>
        <taxon>Bacteroidota</taxon>
        <taxon>Bacteroidia</taxon>
        <taxon>Bacteroidales</taxon>
        <taxon>Rikenellaceae</taxon>
        <taxon>Acetobacteroides</taxon>
    </lineage>
</organism>
<keyword evidence="3 5" id="KW-1133">Transmembrane helix</keyword>
<feature type="transmembrane region" description="Helical" evidence="5">
    <location>
        <begin position="28"/>
        <end position="48"/>
    </location>
</feature>
<evidence type="ECO:0000256" key="4">
    <source>
        <dbReference type="ARBA" id="ARBA00023136"/>
    </source>
</evidence>
<dbReference type="Proteomes" id="UP000294830">
    <property type="component" value="Unassembled WGS sequence"/>
</dbReference>
<evidence type="ECO:0000256" key="3">
    <source>
        <dbReference type="ARBA" id="ARBA00022989"/>
    </source>
</evidence>
<keyword evidence="2 5" id="KW-0812">Transmembrane</keyword>
<dbReference type="Pfam" id="PF02674">
    <property type="entry name" value="Colicin_V"/>
    <property type="match status" value="1"/>
</dbReference>
<dbReference type="EMBL" id="SLWB01000002">
    <property type="protein sequence ID" value="TCN72278.1"/>
    <property type="molecule type" value="Genomic_DNA"/>
</dbReference>
<protein>
    <submittedName>
        <fullName evidence="6">Putative membrane protein required for colicin V production</fullName>
    </submittedName>
</protein>
<dbReference type="PANTHER" id="PTHR37306">
    <property type="entry name" value="COLICIN V PRODUCTION PROTEIN"/>
    <property type="match status" value="1"/>
</dbReference>
<dbReference type="InterPro" id="IPR003825">
    <property type="entry name" value="Colicin-V_CvpA"/>
</dbReference>
<dbReference type="GO" id="GO:0009403">
    <property type="term" value="P:toxin biosynthetic process"/>
    <property type="evidence" value="ECO:0007669"/>
    <property type="project" value="InterPro"/>
</dbReference>
<reference evidence="6 7" key="1">
    <citation type="submission" date="2019-03" db="EMBL/GenBank/DDBJ databases">
        <title>Genomic Encyclopedia of Archaeal and Bacterial Type Strains, Phase II (KMG-II): from individual species to whole genera.</title>
        <authorList>
            <person name="Goeker M."/>
        </authorList>
    </citation>
    <scope>NUCLEOTIDE SEQUENCE [LARGE SCALE GENOMIC DNA]</scope>
    <source>
        <strain evidence="6 7">RL-C</strain>
    </source>
</reference>
<evidence type="ECO:0000313" key="6">
    <source>
        <dbReference type="EMBL" id="TCN72278.1"/>
    </source>
</evidence>
<name>A0A4R2ESP8_9BACT</name>
<gene>
    <name evidence="6" type="ORF">CLV25_102244</name>
</gene>
<accession>A0A4R2ESP8</accession>
<comment type="caution">
    <text evidence="6">The sequence shown here is derived from an EMBL/GenBank/DDBJ whole genome shotgun (WGS) entry which is preliminary data.</text>
</comment>
<evidence type="ECO:0000256" key="5">
    <source>
        <dbReference type="SAM" id="Phobius"/>
    </source>
</evidence>
<dbReference type="AlphaFoldDB" id="A0A4R2ESP8"/>
<feature type="transmembrane region" description="Helical" evidence="5">
    <location>
        <begin position="101"/>
        <end position="122"/>
    </location>
</feature>
<sequence>MNFIDIVIIALLAWGAISGYIKGFLTQLISFGAVFLGIYLAFHLSDWIGTFVSEHFKVGVRTSIVVASFIIFVGVFILLHLTGKIIGKAFKDTSVGTINSLLGLAFGLLKSFLLVCAVLWILSALNNVVQFLPEHLTKESSLLGMWKIIPWLFPYVKGLF</sequence>
<proteinExistence type="predicted"/>
<keyword evidence="4 5" id="KW-0472">Membrane</keyword>
<feature type="transmembrane region" description="Helical" evidence="5">
    <location>
        <begin position="60"/>
        <end position="81"/>
    </location>
</feature>
<evidence type="ECO:0000256" key="1">
    <source>
        <dbReference type="ARBA" id="ARBA00004141"/>
    </source>
</evidence>
<evidence type="ECO:0000256" key="2">
    <source>
        <dbReference type="ARBA" id="ARBA00022692"/>
    </source>
</evidence>
<dbReference type="RefSeq" id="WP_131838333.1">
    <property type="nucleotide sequence ID" value="NZ_SLWB01000002.1"/>
</dbReference>
<dbReference type="PANTHER" id="PTHR37306:SF1">
    <property type="entry name" value="COLICIN V PRODUCTION PROTEIN"/>
    <property type="match status" value="1"/>
</dbReference>
<dbReference type="GO" id="GO:0016020">
    <property type="term" value="C:membrane"/>
    <property type="evidence" value="ECO:0007669"/>
    <property type="project" value="UniProtKB-SubCell"/>
</dbReference>